<keyword evidence="5" id="KW-1185">Reference proteome</keyword>
<evidence type="ECO:0000313" key="5">
    <source>
        <dbReference type="Proteomes" id="UP000507245"/>
    </source>
</evidence>
<organism evidence="3 5">
    <name type="scientific">Prunus armeniaca</name>
    <name type="common">Apricot</name>
    <name type="synonym">Armeniaca vulgaris</name>
    <dbReference type="NCBI Taxonomy" id="36596"/>
    <lineage>
        <taxon>Eukaryota</taxon>
        <taxon>Viridiplantae</taxon>
        <taxon>Streptophyta</taxon>
        <taxon>Embryophyta</taxon>
        <taxon>Tracheophyta</taxon>
        <taxon>Spermatophyta</taxon>
        <taxon>Magnoliopsida</taxon>
        <taxon>eudicotyledons</taxon>
        <taxon>Gunneridae</taxon>
        <taxon>Pentapetalae</taxon>
        <taxon>rosids</taxon>
        <taxon>fabids</taxon>
        <taxon>Rosales</taxon>
        <taxon>Rosaceae</taxon>
        <taxon>Amygdaloideae</taxon>
        <taxon>Amygdaleae</taxon>
        <taxon>Prunus</taxon>
    </lineage>
</organism>
<evidence type="ECO:0000313" key="4">
    <source>
        <dbReference type="Proteomes" id="UP000507222"/>
    </source>
</evidence>
<dbReference type="EMBL" id="CAEKDK010000004">
    <property type="protein sequence ID" value="CAB4276220.1"/>
    <property type="molecule type" value="Genomic_DNA"/>
</dbReference>
<dbReference type="EMBL" id="CAEKKB010000004">
    <property type="protein sequence ID" value="CAB4306798.1"/>
    <property type="molecule type" value="Genomic_DNA"/>
</dbReference>
<evidence type="ECO:0000313" key="2">
    <source>
        <dbReference type="EMBL" id="CAB4276220.1"/>
    </source>
</evidence>
<name>A0A6J5X7E4_PRUAR</name>
<sequence length="80" mass="8329">MAFVKNLVVFAVFIILGTSASQATSSCTEAMATKAAVVGKSACCLNQEVPANSEDDLLKAVSMLQVSIGIEAAEQEFNSK</sequence>
<feature type="signal peptide" evidence="1">
    <location>
        <begin position="1"/>
        <end position="23"/>
    </location>
</feature>
<dbReference type="PROSITE" id="PS51257">
    <property type="entry name" value="PROKAR_LIPOPROTEIN"/>
    <property type="match status" value="1"/>
</dbReference>
<dbReference type="AlphaFoldDB" id="A0A6J5X7E4"/>
<feature type="chain" id="PRO_5036181877" description="Pectinesterase inhibitor domain-containing protein" evidence="1">
    <location>
        <begin position="24"/>
        <end position="80"/>
    </location>
</feature>
<reference evidence="3 4" key="2">
    <citation type="submission" date="2020-05" db="EMBL/GenBank/DDBJ databases">
        <authorList>
            <person name="Campoy J."/>
            <person name="Schneeberger K."/>
            <person name="Spophaly S."/>
        </authorList>
    </citation>
    <scope>NUCLEOTIDE SEQUENCE [LARGE SCALE GENOMIC DNA]</scope>
    <source>
        <strain evidence="3">PruArmRojPasFocal</strain>
    </source>
</reference>
<dbReference type="Proteomes" id="UP000507245">
    <property type="component" value="Unassembled WGS sequence"/>
</dbReference>
<protein>
    <recommendedName>
        <fullName evidence="6">Pectinesterase inhibitor domain-containing protein</fullName>
    </recommendedName>
</protein>
<evidence type="ECO:0000313" key="3">
    <source>
        <dbReference type="EMBL" id="CAB4306798.1"/>
    </source>
</evidence>
<keyword evidence="1" id="KW-0732">Signal</keyword>
<evidence type="ECO:0008006" key="6">
    <source>
        <dbReference type="Google" id="ProtNLM"/>
    </source>
</evidence>
<gene>
    <name evidence="2" type="ORF">CURHAP_LOCUS25265</name>
    <name evidence="3" type="ORF">ORAREDHAP_LOCUS25093</name>
</gene>
<proteinExistence type="predicted"/>
<evidence type="ECO:0000256" key="1">
    <source>
        <dbReference type="SAM" id="SignalP"/>
    </source>
</evidence>
<accession>A0A6J5X7E4</accession>
<dbReference type="Proteomes" id="UP000507222">
    <property type="component" value="Unassembled WGS sequence"/>
</dbReference>
<reference evidence="5" key="1">
    <citation type="journal article" date="2020" name="Genome Biol.">
        <title>Gamete binning: chromosome-level and haplotype-resolved genome assembly enabled by high-throughput single-cell sequencing of gamete genomes.</title>
        <authorList>
            <person name="Campoy J.A."/>
            <person name="Sun H."/>
            <person name="Goel M."/>
            <person name="Jiao W.-B."/>
            <person name="Folz-Donahue K."/>
            <person name="Wang N."/>
            <person name="Rubio M."/>
            <person name="Liu C."/>
            <person name="Kukat C."/>
            <person name="Ruiz D."/>
            <person name="Huettel B."/>
            <person name="Schneeberger K."/>
        </authorList>
    </citation>
    <scope>NUCLEOTIDE SEQUENCE [LARGE SCALE GENOMIC DNA]</scope>
    <source>
        <strain evidence="5">cv. Rojo Pasion</strain>
    </source>
</reference>